<protein>
    <submittedName>
        <fullName evidence="1">Uncharacterized protein</fullName>
    </submittedName>
</protein>
<evidence type="ECO:0000313" key="1">
    <source>
        <dbReference type="EMBL" id="KAK5844934.1"/>
    </source>
</evidence>
<evidence type="ECO:0000313" key="2">
    <source>
        <dbReference type="Proteomes" id="UP001358586"/>
    </source>
</evidence>
<organism evidence="1 2">
    <name type="scientific">Gossypium arboreum</name>
    <name type="common">Tree cotton</name>
    <name type="synonym">Gossypium nanking</name>
    <dbReference type="NCBI Taxonomy" id="29729"/>
    <lineage>
        <taxon>Eukaryota</taxon>
        <taxon>Viridiplantae</taxon>
        <taxon>Streptophyta</taxon>
        <taxon>Embryophyta</taxon>
        <taxon>Tracheophyta</taxon>
        <taxon>Spermatophyta</taxon>
        <taxon>Magnoliopsida</taxon>
        <taxon>eudicotyledons</taxon>
        <taxon>Gunneridae</taxon>
        <taxon>Pentapetalae</taxon>
        <taxon>rosids</taxon>
        <taxon>malvids</taxon>
        <taxon>Malvales</taxon>
        <taxon>Malvaceae</taxon>
        <taxon>Malvoideae</taxon>
        <taxon>Gossypium</taxon>
    </lineage>
</organism>
<dbReference type="EMBL" id="JARKNE010000001">
    <property type="protein sequence ID" value="KAK5844934.1"/>
    <property type="molecule type" value="Genomic_DNA"/>
</dbReference>
<sequence>MDNVRNRLNRWETRKLSLVGRLTLVKSVLLTIPNYFMTMARIPISICNEIKKLARGFLWGSTQSGRKPSLKNWEGGCKPQVNGGLGIWRLQDQNNFFLKKLGYKLVAHTEELWV</sequence>
<gene>
    <name evidence="1" type="ORF">PVK06_001081</name>
</gene>
<accession>A0ABR0R095</accession>
<name>A0ABR0R095_GOSAR</name>
<reference evidence="1 2" key="1">
    <citation type="submission" date="2023-03" db="EMBL/GenBank/DDBJ databases">
        <title>WGS of Gossypium arboreum.</title>
        <authorList>
            <person name="Yu D."/>
        </authorList>
    </citation>
    <scope>NUCLEOTIDE SEQUENCE [LARGE SCALE GENOMIC DNA]</scope>
    <source>
        <tissue evidence="1">Leaf</tissue>
    </source>
</reference>
<dbReference type="PANTHER" id="PTHR33116">
    <property type="entry name" value="REVERSE TRANSCRIPTASE ZINC-BINDING DOMAIN-CONTAINING PROTEIN-RELATED-RELATED"/>
    <property type="match status" value="1"/>
</dbReference>
<comment type="caution">
    <text evidence="1">The sequence shown here is derived from an EMBL/GenBank/DDBJ whole genome shotgun (WGS) entry which is preliminary data.</text>
</comment>
<proteinExistence type="predicted"/>
<keyword evidence="2" id="KW-1185">Reference proteome</keyword>
<dbReference type="PANTHER" id="PTHR33116:SF75">
    <property type="entry name" value="RIBONUCLEASE H PROTEIN"/>
    <property type="match status" value="1"/>
</dbReference>
<dbReference type="Proteomes" id="UP001358586">
    <property type="component" value="Chromosome 1"/>
</dbReference>